<dbReference type="PANTHER" id="PTHR34573:SF1">
    <property type="entry name" value="VITAMIN K EPOXIDE REDUCTASE DOMAIN-CONTAINING PROTEIN"/>
    <property type="match status" value="1"/>
</dbReference>
<dbReference type="SUPFAM" id="SSF52833">
    <property type="entry name" value="Thioredoxin-like"/>
    <property type="match status" value="1"/>
</dbReference>
<keyword evidence="1" id="KW-1133">Transmembrane helix</keyword>
<comment type="caution">
    <text evidence="2">The sequence shown here is derived from an EMBL/GenBank/DDBJ whole genome shotgun (WGS) entry which is preliminary data.</text>
</comment>
<name>A0A0G1XPK8_9BACT</name>
<dbReference type="AlphaFoldDB" id="A0A0G1XPK8"/>
<proteinExistence type="predicted"/>
<keyword evidence="1" id="KW-0812">Transmembrane</keyword>
<dbReference type="EMBL" id="LCRI01000011">
    <property type="protein sequence ID" value="KKW32876.1"/>
    <property type="molecule type" value="Genomic_DNA"/>
</dbReference>
<dbReference type="InterPro" id="IPR036249">
    <property type="entry name" value="Thioredoxin-like_sf"/>
</dbReference>
<sequence>MIRRHGIASADQMNGLAMTEPPCYTNVVIFFLMKLSSTNLLFAAAGLVVVGLIVYAILAPAAPSKYDSFAACLSEKDVKMYGAWWCPHCANQKKLFGSSFDEVKYIECSPGGTRTMSVQCREAGITGYPTWEFADGIRLNGEQSLATLAQKSGCTLPE</sequence>
<keyword evidence="1" id="KW-0472">Membrane</keyword>
<evidence type="ECO:0000313" key="3">
    <source>
        <dbReference type="Proteomes" id="UP000034711"/>
    </source>
</evidence>
<organism evidence="2 3">
    <name type="scientific">Candidatus Uhrbacteria bacterium GW2011_GWA2_53_10</name>
    <dbReference type="NCBI Taxonomy" id="1618980"/>
    <lineage>
        <taxon>Bacteria</taxon>
        <taxon>Candidatus Uhriibacteriota</taxon>
    </lineage>
</organism>
<reference evidence="2 3" key="1">
    <citation type="journal article" date="2015" name="Nature">
        <title>rRNA introns, odd ribosomes, and small enigmatic genomes across a large radiation of phyla.</title>
        <authorList>
            <person name="Brown C.T."/>
            <person name="Hug L.A."/>
            <person name="Thomas B.C."/>
            <person name="Sharon I."/>
            <person name="Castelle C.J."/>
            <person name="Singh A."/>
            <person name="Wilkins M.J."/>
            <person name="Williams K.H."/>
            <person name="Banfield J.F."/>
        </authorList>
    </citation>
    <scope>NUCLEOTIDE SEQUENCE [LARGE SCALE GENOMIC DNA]</scope>
</reference>
<dbReference type="PANTHER" id="PTHR34573">
    <property type="entry name" value="VKC DOMAIN-CONTAINING PROTEIN"/>
    <property type="match status" value="1"/>
</dbReference>
<gene>
    <name evidence="2" type="ORF">UY77_C0011G0004</name>
</gene>
<protein>
    <submittedName>
        <fullName evidence="2">VKORC1/thioredoxin domain protein</fullName>
    </submittedName>
</protein>
<accession>A0A0G1XPK8</accession>
<evidence type="ECO:0000313" key="2">
    <source>
        <dbReference type="EMBL" id="KKW32876.1"/>
    </source>
</evidence>
<feature type="transmembrane region" description="Helical" evidence="1">
    <location>
        <begin position="40"/>
        <end position="58"/>
    </location>
</feature>
<evidence type="ECO:0000256" key="1">
    <source>
        <dbReference type="SAM" id="Phobius"/>
    </source>
</evidence>
<dbReference type="Gene3D" id="3.40.30.10">
    <property type="entry name" value="Glutaredoxin"/>
    <property type="match status" value="1"/>
</dbReference>
<dbReference type="Proteomes" id="UP000034711">
    <property type="component" value="Unassembled WGS sequence"/>
</dbReference>